<dbReference type="Pfam" id="PF00069">
    <property type="entry name" value="Pkinase"/>
    <property type="match status" value="1"/>
</dbReference>
<evidence type="ECO:0000256" key="3">
    <source>
        <dbReference type="ARBA" id="ARBA00022741"/>
    </source>
</evidence>
<protein>
    <recommendedName>
        <fullName evidence="2">non-specific serine/threonine protein kinase</fullName>
        <ecNumber evidence="2">2.7.11.1</ecNumber>
    </recommendedName>
</protein>
<keyword evidence="6" id="KW-0808">Transferase</keyword>
<evidence type="ECO:0000256" key="2">
    <source>
        <dbReference type="ARBA" id="ARBA00012513"/>
    </source>
</evidence>
<feature type="domain" description="Protein kinase" evidence="5">
    <location>
        <begin position="1"/>
        <end position="77"/>
    </location>
</feature>
<gene>
    <name evidence="6" type="primary">Pak3_5</name>
    <name evidence="6" type="ORF">TRILEU_R01401</name>
</gene>
<dbReference type="GO" id="GO:0004674">
    <property type="term" value="F:protein serine/threonine kinase activity"/>
    <property type="evidence" value="ECO:0007669"/>
    <property type="project" value="UniProtKB-EC"/>
</dbReference>
<keyword evidence="4" id="KW-0067">ATP-binding</keyword>
<proteinExistence type="inferred from homology"/>
<keyword evidence="3" id="KW-0547">Nucleotide-binding</keyword>
<dbReference type="PANTHER" id="PTHR45832">
    <property type="entry name" value="SERINE/THREONINE-PROTEIN KINASE SAMKA-RELATED-RELATED"/>
    <property type="match status" value="1"/>
</dbReference>
<feature type="non-terminal residue" evidence="6">
    <location>
        <position position="77"/>
    </location>
</feature>
<accession>A0A852IZF3</accession>
<keyword evidence="6" id="KW-0418">Kinase</keyword>
<sequence length="77" mass="8887">QVAIKHIKIKNQPKDLLLNEVFIMRRNRNHNIVNYLDSYMVAHELWLVMDYLGGGLLGDVFQESLADEGETAAVCWE</sequence>
<dbReference type="Gene3D" id="3.30.200.20">
    <property type="entry name" value="Phosphorylase Kinase, domain 1"/>
    <property type="match status" value="1"/>
</dbReference>
<organism evidence="6 7">
    <name type="scientific">Tricholaema leucomelas</name>
    <name type="common">pied barbet</name>
    <dbReference type="NCBI Taxonomy" id="240729"/>
    <lineage>
        <taxon>Eukaryota</taxon>
        <taxon>Metazoa</taxon>
        <taxon>Chordata</taxon>
        <taxon>Craniata</taxon>
        <taxon>Vertebrata</taxon>
        <taxon>Euteleostomi</taxon>
        <taxon>Archelosauria</taxon>
        <taxon>Archosauria</taxon>
        <taxon>Dinosauria</taxon>
        <taxon>Saurischia</taxon>
        <taxon>Theropoda</taxon>
        <taxon>Coelurosauria</taxon>
        <taxon>Aves</taxon>
        <taxon>Neognathae</taxon>
        <taxon>Neoaves</taxon>
        <taxon>Telluraves</taxon>
        <taxon>Coraciimorphae</taxon>
        <taxon>Piciformes</taxon>
        <taxon>Lybiidae</taxon>
        <taxon>Tricholaema lacrymosa</taxon>
    </lineage>
</organism>
<dbReference type="PANTHER" id="PTHR45832:SF22">
    <property type="entry name" value="SERINE_THREONINE-PROTEIN KINASE SAMKA-RELATED"/>
    <property type="match status" value="1"/>
</dbReference>
<dbReference type="AlphaFoldDB" id="A0A852IZF3"/>
<dbReference type="EMBL" id="WAAF01016999">
    <property type="protein sequence ID" value="NXX48996.1"/>
    <property type="molecule type" value="Genomic_DNA"/>
</dbReference>
<dbReference type="OrthoDB" id="2914378at2759"/>
<evidence type="ECO:0000259" key="5">
    <source>
        <dbReference type="PROSITE" id="PS50011"/>
    </source>
</evidence>
<dbReference type="EC" id="2.7.11.1" evidence="2"/>
<evidence type="ECO:0000256" key="1">
    <source>
        <dbReference type="ARBA" id="ARBA00008874"/>
    </source>
</evidence>
<dbReference type="InterPro" id="IPR051931">
    <property type="entry name" value="PAK3-like"/>
</dbReference>
<evidence type="ECO:0000313" key="6">
    <source>
        <dbReference type="EMBL" id="NXX48996.1"/>
    </source>
</evidence>
<comment type="similarity">
    <text evidence="1">Belongs to the protein kinase superfamily. STE Ser/Thr protein kinase family. STE20 subfamily.</text>
</comment>
<dbReference type="PROSITE" id="PS50011">
    <property type="entry name" value="PROTEIN_KINASE_DOM"/>
    <property type="match status" value="1"/>
</dbReference>
<evidence type="ECO:0000313" key="7">
    <source>
        <dbReference type="Proteomes" id="UP000627253"/>
    </source>
</evidence>
<dbReference type="InterPro" id="IPR000719">
    <property type="entry name" value="Prot_kinase_dom"/>
</dbReference>
<comment type="caution">
    <text evidence="6">The sequence shown here is derived from an EMBL/GenBank/DDBJ whole genome shotgun (WGS) entry which is preliminary data.</text>
</comment>
<dbReference type="GO" id="GO:0005524">
    <property type="term" value="F:ATP binding"/>
    <property type="evidence" value="ECO:0007669"/>
    <property type="project" value="UniProtKB-KW"/>
</dbReference>
<keyword evidence="7" id="KW-1185">Reference proteome</keyword>
<feature type="non-terminal residue" evidence="6">
    <location>
        <position position="1"/>
    </location>
</feature>
<dbReference type="Proteomes" id="UP000627253">
    <property type="component" value="Unassembled WGS sequence"/>
</dbReference>
<evidence type="ECO:0000256" key="4">
    <source>
        <dbReference type="ARBA" id="ARBA00022840"/>
    </source>
</evidence>
<dbReference type="InterPro" id="IPR011009">
    <property type="entry name" value="Kinase-like_dom_sf"/>
</dbReference>
<dbReference type="SUPFAM" id="SSF56112">
    <property type="entry name" value="Protein kinase-like (PK-like)"/>
    <property type="match status" value="1"/>
</dbReference>
<name>A0A852IZF3_9PICI</name>
<reference evidence="6" key="1">
    <citation type="submission" date="2020-02" db="EMBL/GenBank/DDBJ databases">
        <title>Bird 10,000 Genomes (B10K) Project - Family phase.</title>
        <authorList>
            <person name="Zhang G."/>
        </authorList>
    </citation>
    <scope>NUCLEOTIDE SEQUENCE</scope>
    <source>
        <strain evidence="6">B10K-DU-002-37</strain>
        <tissue evidence="6">Muscle</tissue>
    </source>
</reference>